<keyword evidence="6 9" id="KW-1133">Transmembrane helix</keyword>
<evidence type="ECO:0000256" key="1">
    <source>
        <dbReference type="ARBA" id="ARBA00004429"/>
    </source>
</evidence>
<feature type="transmembrane region" description="Helical" evidence="9">
    <location>
        <begin position="101"/>
        <end position="118"/>
    </location>
</feature>
<keyword evidence="2 9" id="KW-0813">Transport</keyword>
<feature type="transmembrane region" description="Helical" evidence="9">
    <location>
        <begin position="183"/>
        <end position="206"/>
    </location>
</feature>
<reference evidence="11 12" key="1">
    <citation type="submission" date="2019-09" db="EMBL/GenBank/DDBJ databases">
        <title>Taxonomy of Antarctic Massilia spp.: description of Massilia rubra sp. nov., Massilia aquatica sp. nov., Massilia mucilaginosa sp. nov., Massilia frigida sp. nov. isolated from streams, lakes and regoliths.</title>
        <authorList>
            <person name="Holochova P."/>
            <person name="Sedlacek I."/>
            <person name="Kralova S."/>
            <person name="Maslanova I."/>
            <person name="Busse H.-J."/>
            <person name="Stankova E."/>
            <person name="Vrbovska V."/>
            <person name="Kovarovic V."/>
            <person name="Bartak M."/>
            <person name="Svec P."/>
            <person name="Pantucek R."/>
        </authorList>
    </citation>
    <scope>NUCLEOTIDE SEQUENCE [LARGE SCALE GENOMIC DNA]</scope>
    <source>
        <strain evidence="11 12">CCM 8692</strain>
    </source>
</reference>
<feature type="transmembrane region" description="Helical" evidence="9">
    <location>
        <begin position="64"/>
        <end position="86"/>
    </location>
</feature>
<feature type="domain" description="Tripartite ATP-independent periplasmic transporters DctQ component" evidence="10">
    <location>
        <begin position="78"/>
        <end position="208"/>
    </location>
</feature>
<evidence type="ECO:0000313" key="11">
    <source>
        <dbReference type="EMBL" id="NHZ32748.1"/>
    </source>
</evidence>
<proteinExistence type="inferred from homology"/>
<evidence type="ECO:0000256" key="6">
    <source>
        <dbReference type="ARBA" id="ARBA00022989"/>
    </source>
</evidence>
<comment type="subcellular location">
    <subcellularLocation>
        <location evidence="1 9">Cell inner membrane</location>
        <topology evidence="1 9">Multi-pass membrane protein</topology>
    </subcellularLocation>
</comment>
<evidence type="ECO:0000256" key="7">
    <source>
        <dbReference type="ARBA" id="ARBA00023136"/>
    </source>
</evidence>
<evidence type="ECO:0000256" key="9">
    <source>
        <dbReference type="RuleBase" id="RU369079"/>
    </source>
</evidence>
<organism evidence="11 12">
    <name type="scientific">Massilia rubra</name>
    <dbReference type="NCBI Taxonomy" id="2607910"/>
    <lineage>
        <taxon>Bacteria</taxon>
        <taxon>Pseudomonadati</taxon>
        <taxon>Pseudomonadota</taxon>
        <taxon>Betaproteobacteria</taxon>
        <taxon>Burkholderiales</taxon>
        <taxon>Oxalobacteraceae</taxon>
        <taxon>Telluria group</taxon>
        <taxon>Massilia</taxon>
    </lineage>
</organism>
<evidence type="ECO:0000313" key="12">
    <source>
        <dbReference type="Proteomes" id="UP000785613"/>
    </source>
</evidence>
<dbReference type="InterPro" id="IPR007387">
    <property type="entry name" value="TRAP_DctQ"/>
</dbReference>
<dbReference type="EMBL" id="VUYU01000002">
    <property type="protein sequence ID" value="NHZ32748.1"/>
    <property type="molecule type" value="Genomic_DNA"/>
</dbReference>
<evidence type="ECO:0000256" key="5">
    <source>
        <dbReference type="ARBA" id="ARBA00022692"/>
    </source>
</evidence>
<dbReference type="PANTHER" id="PTHR35011:SF10">
    <property type="entry name" value="TRAP TRANSPORTER SMALL PERMEASE PROTEIN"/>
    <property type="match status" value="1"/>
</dbReference>
<comment type="subunit">
    <text evidence="9">The complex comprises the extracytoplasmic solute receptor protein and the two transmembrane proteins.</text>
</comment>
<evidence type="ECO:0000259" key="10">
    <source>
        <dbReference type="Pfam" id="PF04290"/>
    </source>
</evidence>
<feature type="transmembrane region" description="Helical" evidence="9">
    <location>
        <begin position="139"/>
        <end position="158"/>
    </location>
</feature>
<keyword evidence="7 9" id="KW-0472">Membrane</keyword>
<protein>
    <recommendedName>
        <fullName evidence="9">TRAP transporter small permease protein</fullName>
    </recommendedName>
</protein>
<keyword evidence="12" id="KW-1185">Reference proteome</keyword>
<keyword evidence="4 9" id="KW-0997">Cell inner membrane</keyword>
<comment type="caution">
    <text evidence="11">The sequence shown here is derived from an EMBL/GenBank/DDBJ whole genome shotgun (WGS) entry which is preliminary data.</text>
</comment>
<keyword evidence="5 9" id="KW-0812">Transmembrane</keyword>
<evidence type="ECO:0000256" key="2">
    <source>
        <dbReference type="ARBA" id="ARBA00022448"/>
    </source>
</evidence>
<keyword evidence="3" id="KW-1003">Cell membrane</keyword>
<gene>
    <name evidence="11" type="ORF">F0185_03970</name>
</gene>
<accession>A0ABX0LJA2</accession>
<dbReference type="PANTHER" id="PTHR35011">
    <property type="entry name" value="2,3-DIKETO-L-GULONATE TRAP TRANSPORTER SMALL PERMEASE PROTEIN YIAM"/>
    <property type="match status" value="1"/>
</dbReference>
<evidence type="ECO:0000256" key="3">
    <source>
        <dbReference type="ARBA" id="ARBA00022475"/>
    </source>
</evidence>
<evidence type="ECO:0000256" key="8">
    <source>
        <dbReference type="ARBA" id="ARBA00038436"/>
    </source>
</evidence>
<comment type="function">
    <text evidence="9">Part of the tripartite ATP-independent periplasmic (TRAP) transport system.</text>
</comment>
<dbReference type="InterPro" id="IPR055348">
    <property type="entry name" value="DctQ"/>
</dbReference>
<comment type="similarity">
    <text evidence="8 9">Belongs to the TRAP transporter small permease family.</text>
</comment>
<name>A0ABX0LJA2_9BURK</name>
<sequence>MAGHCAHHRVDRLSREERQLRQAAGTGREDLVSHGFELAPAKGPAVPDHPVLAAISRALDRINAVLLMLSMAALVITALVLTYSVVSRYFFKLPTDWQDEAAVFMLVGVTFFCTAYVQSLRGHIGIEALASLLPPKVNAVRLFLVDVMSCLFCTFFSWKSWTLFHEAWVDGQTTSSTFAPPLWIPYGMMALGISLLTLQILVQVLAHVTNKPANNPADQRSAP</sequence>
<evidence type="ECO:0000256" key="4">
    <source>
        <dbReference type="ARBA" id="ARBA00022519"/>
    </source>
</evidence>
<dbReference type="Pfam" id="PF04290">
    <property type="entry name" value="DctQ"/>
    <property type="match status" value="1"/>
</dbReference>
<dbReference type="Proteomes" id="UP000785613">
    <property type="component" value="Unassembled WGS sequence"/>
</dbReference>